<evidence type="ECO:0000313" key="1">
    <source>
        <dbReference type="EMBL" id="PTN09871.1"/>
    </source>
</evidence>
<name>A0A2T5C4V4_9BACT</name>
<proteinExistence type="predicted"/>
<accession>A0A2T5C4V4</accession>
<comment type="caution">
    <text evidence="1">The sequence shown here is derived from an EMBL/GenBank/DDBJ whole genome shotgun (WGS) entry which is preliminary data.</text>
</comment>
<reference evidence="1 2" key="1">
    <citation type="submission" date="2018-04" db="EMBL/GenBank/DDBJ databases">
        <title>Genomic Encyclopedia of Archaeal and Bacterial Type Strains, Phase II (KMG-II): from individual species to whole genera.</title>
        <authorList>
            <person name="Goeker M."/>
        </authorList>
    </citation>
    <scope>NUCLEOTIDE SEQUENCE [LARGE SCALE GENOMIC DNA]</scope>
    <source>
        <strain evidence="1 2">DSM 28823</strain>
    </source>
</reference>
<protein>
    <submittedName>
        <fullName evidence="1">Uncharacterized protein</fullName>
    </submittedName>
</protein>
<keyword evidence="2" id="KW-1185">Reference proteome</keyword>
<dbReference type="Proteomes" id="UP000243525">
    <property type="component" value="Unassembled WGS sequence"/>
</dbReference>
<gene>
    <name evidence="1" type="ORF">C8N47_103168</name>
</gene>
<dbReference type="EMBL" id="QAAD01000003">
    <property type="protein sequence ID" value="PTN09871.1"/>
    <property type="molecule type" value="Genomic_DNA"/>
</dbReference>
<organism evidence="1 2">
    <name type="scientific">Mangrovibacterium marinum</name>
    <dbReference type="NCBI Taxonomy" id="1639118"/>
    <lineage>
        <taxon>Bacteria</taxon>
        <taxon>Pseudomonadati</taxon>
        <taxon>Bacteroidota</taxon>
        <taxon>Bacteroidia</taxon>
        <taxon>Marinilabiliales</taxon>
        <taxon>Prolixibacteraceae</taxon>
        <taxon>Mangrovibacterium</taxon>
    </lineage>
</organism>
<evidence type="ECO:0000313" key="2">
    <source>
        <dbReference type="Proteomes" id="UP000243525"/>
    </source>
</evidence>
<sequence length="56" mass="6544">MAIIDLFSKRQKRLRGDVPDVYTYNNIPNDLRVRIVHIIRDAIGENTYGNNETILE</sequence>
<dbReference type="RefSeq" id="WP_170111270.1">
    <property type="nucleotide sequence ID" value="NZ_QAAD01000003.1"/>
</dbReference>
<dbReference type="AlphaFoldDB" id="A0A2T5C4V4"/>